<keyword evidence="4" id="KW-0934">Plastid</keyword>
<evidence type="ECO:0000259" key="9">
    <source>
        <dbReference type="SMART" id="SM01382"/>
    </source>
</evidence>
<evidence type="ECO:0000256" key="3">
    <source>
        <dbReference type="ARBA" id="ARBA00011838"/>
    </source>
</evidence>
<evidence type="ECO:0000256" key="2">
    <source>
        <dbReference type="ARBA" id="ARBA00005636"/>
    </source>
</evidence>
<dbReference type="GO" id="GO:0003723">
    <property type="term" value="F:RNA binding"/>
    <property type="evidence" value="ECO:0007669"/>
    <property type="project" value="InterPro"/>
</dbReference>
<dbReference type="InterPro" id="IPR022666">
    <property type="entry name" value="Ribosomal_uL2_RNA-bd_dom"/>
</dbReference>
<dbReference type="AlphaFoldDB" id="A0AAW1PVY2"/>
<dbReference type="Pfam" id="PF03947">
    <property type="entry name" value="Ribosomal_L2_C"/>
    <property type="match status" value="1"/>
</dbReference>
<dbReference type="Gene3D" id="4.10.950.10">
    <property type="entry name" value="Ribosomal protein L2, domain 3"/>
    <property type="match status" value="1"/>
</dbReference>
<gene>
    <name evidence="11" type="ORF">WJX72_000818</name>
</gene>
<dbReference type="SMART" id="SM01382">
    <property type="entry name" value="Ribosomal_L2_C"/>
    <property type="match status" value="1"/>
</dbReference>
<dbReference type="SUPFAM" id="SSF50249">
    <property type="entry name" value="Nucleic acid-binding proteins"/>
    <property type="match status" value="1"/>
</dbReference>
<dbReference type="InterPro" id="IPR002171">
    <property type="entry name" value="Ribosomal_uL2"/>
</dbReference>
<dbReference type="PANTHER" id="PTHR13691">
    <property type="entry name" value="RIBOSOMAL PROTEIN L2"/>
    <property type="match status" value="1"/>
</dbReference>
<keyword evidence="5" id="KW-0689">Ribosomal protein</keyword>
<dbReference type="FunFam" id="4.10.950.10:FF:000001">
    <property type="entry name" value="50S ribosomal protein L2"/>
    <property type="match status" value="1"/>
</dbReference>
<dbReference type="SMART" id="SM01383">
    <property type="entry name" value="Ribosomal_L2"/>
    <property type="match status" value="1"/>
</dbReference>
<sequence length="347" mass="37781">MFRRLTKLASSNLVALSELPLQGLQSESQAAFLLQAHALLGRQTVHARWQPAASFASQALQGQGLKVYKPVTPGQRGRVGTSRTNLWKDGPFKALTIGLRGTGGRNAQGRITAYHRGGGHKRLYRLIDFRRTTAPEADGVVQRVEYDPNRTAHIALLNYKGQDGARDRYAYILAPQDLRPGDSVMAGASADIRVGNTLPLHAIPVGQQLHNIELVPGKGGQLVRSAGTSATLISKGTDGYAVVRLPSGEQRSVLDRCKATIGVLSNPQHQNIKLGKAGASRWRGIRPTVRGMAMNPCDHPHGGGRGKKKGRISQTPWGKPTKGYRTRNNPQTDRYIQLSRHKSRQGK</sequence>
<dbReference type="InterPro" id="IPR008991">
    <property type="entry name" value="Translation_prot_SH3-like_sf"/>
</dbReference>
<evidence type="ECO:0000313" key="12">
    <source>
        <dbReference type="Proteomes" id="UP001489004"/>
    </source>
</evidence>
<comment type="similarity">
    <text evidence="2">Belongs to the universal ribosomal protein uL2 family.</text>
</comment>
<dbReference type="Gene3D" id="2.30.30.30">
    <property type="match status" value="1"/>
</dbReference>
<evidence type="ECO:0000256" key="5">
    <source>
        <dbReference type="ARBA" id="ARBA00022980"/>
    </source>
</evidence>
<dbReference type="SUPFAM" id="SSF50104">
    <property type="entry name" value="Translation proteins SH3-like domain"/>
    <property type="match status" value="1"/>
</dbReference>
<evidence type="ECO:0000256" key="6">
    <source>
        <dbReference type="ARBA" id="ARBA00023274"/>
    </source>
</evidence>
<proteinExistence type="inferred from homology"/>
<evidence type="ECO:0000256" key="1">
    <source>
        <dbReference type="ARBA" id="ARBA00004474"/>
    </source>
</evidence>
<name>A0AAW1PVY2_9CHLO</name>
<feature type="region of interest" description="Disordered" evidence="8">
    <location>
        <begin position="291"/>
        <end position="347"/>
    </location>
</feature>
<dbReference type="Proteomes" id="UP001489004">
    <property type="component" value="Unassembled WGS sequence"/>
</dbReference>
<evidence type="ECO:0000313" key="11">
    <source>
        <dbReference type="EMBL" id="KAK9814113.1"/>
    </source>
</evidence>
<dbReference type="EMBL" id="JALJOR010000007">
    <property type="protein sequence ID" value="KAK9814113.1"/>
    <property type="molecule type" value="Genomic_DNA"/>
</dbReference>
<keyword evidence="12" id="KW-1185">Reference proteome</keyword>
<dbReference type="HAMAP" id="MF_01320_B">
    <property type="entry name" value="Ribosomal_uL2_B"/>
    <property type="match status" value="1"/>
</dbReference>
<dbReference type="InterPro" id="IPR005880">
    <property type="entry name" value="Ribosomal_uL2_bac/org-type"/>
</dbReference>
<dbReference type="NCBIfam" id="TIGR01171">
    <property type="entry name" value="rplB_bact"/>
    <property type="match status" value="1"/>
</dbReference>
<dbReference type="GO" id="GO:0032543">
    <property type="term" value="P:mitochondrial translation"/>
    <property type="evidence" value="ECO:0007669"/>
    <property type="project" value="TreeGrafter"/>
</dbReference>
<dbReference type="PANTHER" id="PTHR13691:SF5">
    <property type="entry name" value="LARGE RIBOSOMAL SUBUNIT PROTEIN UL2M"/>
    <property type="match status" value="1"/>
</dbReference>
<keyword evidence="6" id="KW-0687">Ribonucleoprotein</keyword>
<dbReference type="InterPro" id="IPR014726">
    <property type="entry name" value="Ribosomal_uL2_dom3"/>
</dbReference>
<evidence type="ECO:0000256" key="8">
    <source>
        <dbReference type="SAM" id="MobiDB-lite"/>
    </source>
</evidence>
<evidence type="ECO:0000256" key="7">
    <source>
        <dbReference type="ARBA" id="ARBA00069872"/>
    </source>
</evidence>
<feature type="domain" description="Large ribosomal subunit protein uL2 C-terminal" evidence="9">
    <location>
        <begin position="192"/>
        <end position="320"/>
    </location>
</feature>
<dbReference type="GO" id="GO:0005762">
    <property type="term" value="C:mitochondrial large ribosomal subunit"/>
    <property type="evidence" value="ECO:0007669"/>
    <property type="project" value="TreeGrafter"/>
</dbReference>
<comment type="subcellular location">
    <subcellularLocation>
        <location evidence="1">Plastid</location>
    </subcellularLocation>
</comment>
<evidence type="ECO:0000256" key="4">
    <source>
        <dbReference type="ARBA" id="ARBA00022640"/>
    </source>
</evidence>
<feature type="domain" description="Large ribosomal subunit protein uL2 RNA-binding" evidence="10">
    <location>
        <begin position="104"/>
        <end position="186"/>
    </location>
</feature>
<dbReference type="Pfam" id="PF00181">
    <property type="entry name" value="Ribosomal_L2_N"/>
    <property type="match status" value="1"/>
</dbReference>
<comment type="caution">
    <text evidence="11">The sequence shown here is derived from an EMBL/GenBank/DDBJ whole genome shotgun (WGS) entry which is preliminary data.</text>
</comment>
<dbReference type="GO" id="GO:0009536">
    <property type="term" value="C:plastid"/>
    <property type="evidence" value="ECO:0007669"/>
    <property type="project" value="UniProtKB-SubCell"/>
</dbReference>
<reference evidence="11 12" key="1">
    <citation type="journal article" date="2024" name="Nat. Commun.">
        <title>Phylogenomics reveals the evolutionary origins of lichenization in chlorophyte algae.</title>
        <authorList>
            <person name="Puginier C."/>
            <person name="Libourel C."/>
            <person name="Otte J."/>
            <person name="Skaloud P."/>
            <person name="Haon M."/>
            <person name="Grisel S."/>
            <person name="Petersen M."/>
            <person name="Berrin J.G."/>
            <person name="Delaux P.M."/>
            <person name="Dal Grande F."/>
            <person name="Keller J."/>
        </authorList>
    </citation>
    <scope>NUCLEOTIDE SEQUENCE [LARGE SCALE GENOMIC DNA]</scope>
    <source>
        <strain evidence="11 12">SAG 2043</strain>
    </source>
</reference>
<comment type="subunit">
    <text evidence="3">Part of the 50S ribosomal subunit.</text>
</comment>
<dbReference type="GO" id="GO:0003735">
    <property type="term" value="F:structural constituent of ribosome"/>
    <property type="evidence" value="ECO:0007669"/>
    <property type="project" value="InterPro"/>
</dbReference>
<dbReference type="FunFam" id="2.30.30.30:FF:000001">
    <property type="entry name" value="50S ribosomal protein L2"/>
    <property type="match status" value="1"/>
</dbReference>
<dbReference type="GO" id="GO:0016740">
    <property type="term" value="F:transferase activity"/>
    <property type="evidence" value="ECO:0007669"/>
    <property type="project" value="InterPro"/>
</dbReference>
<dbReference type="InterPro" id="IPR014722">
    <property type="entry name" value="Rib_uL2_dom2"/>
</dbReference>
<dbReference type="Gene3D" id="2.40.50.140">
    <property type="entry name" value="Nucleic acid-binding proteins"/>
    <property type="match status" value="1"/>
</dbReference>
<protein>
    <recommendedName>
        <fullName evidence="7">Large ribosomal subunit protein uL2m</fullName>
    </recommendedName>
</protein>
<accession>A0AAW1PVY2</accession>
<organism evidence="11 12">
    <name type="scientific">[Myrmecia] bisecta</name>
    <dbReference type="NCBI Taxonomy" id="41462"/>
    <lineage>
        <taxon>Eukaryota</taxon>
        <taxon>Viridiplantae</taxon>
        <taxon>Chlorophyta</taxon>
        <taxon>core chlorophytes</taxon>
        <taxon>Trebouxiophyceae</taxon>
        <taxon>Trebouxiales</taxon>
        <taxon>Trebouxiaceae</taxon>
        <taxon>Myrmecia</taxon>
    </lineage>
</organism>
<feature type="compositionally biased region" description="Basic residues" evidence="8">
    <location>
        <begin position="302"/>
        <end position="311"/>
    </location>
</feature>
<evidence type="ECO:0000259" key="10">
    <source>
        <dbReference type="SMART" id="SM01383"/>
    </source>
</evidence>
<dbReference type="InterPro" id="IPR022669">
    <property type="entry name" value="Ribosomal_uL2_C"/>
</dbReference>
<dbReference type="InterPro" id="IPR012340">
    <property type="entry name" value="NA-bd_OB-fold"/>
</dbReference>